<reference evidence="1 2" key="1">
    <citation type="submission" date="2020-03" db="EMBL/GenBank/DDBJ databases">
        <title>Assessment of the enzymatic potential of alkaline-tolerant lipase obtained from Bacillus luteus H11 (technogenic soil) for the bioremediation of saline soils contaminated with petroleum substances.</title>
        <authorList>
            <person name="Kalwasinska A."/>
        </authorList>
    </citation>
    <scope>NUCLEOTIDE SEQUENCE [LARGE SCALE GENOMIC DNA]</scope>
    <source>
        <strain evidence="1 2">H11</strain>
    </source>
</reference>
<comment type="caution">
    <text evidence="1">The sequence shown here is derived from an EMBL/GenBank/DDBJ whole genome shotgun (WGS) entry which is preliminary data.</text>
</comment>
<keyword evidence="2" id="KW-1185">Reference proteome</keyword>
<evidence type="ECO:0000313" key="2">
    <source>
        <dbReference type="Proteomes" id="UP000752012"/>
    </source>
</evidence>
<evidence type="ECO:0000313" key="1">
    <source>
        <dbReference type="EMBL" id="NJP37501.1"/>
    </source>
</evidence>
<sequence length="51" mass="6238">MKQLRFQTGAAFYCLILEQDLLRFRFSLVHVVHEHKQNDEHRKRQDQNKQG</sequence>
<dbReference type="Proteomes" id="UP000752012">
    <property type="component" value="Unassembled WGS sequence"/>
</dbReference>
<dbReference type="EMBL" id="JAATHJ010000009">
    <property type="protein sequence ID" value="NJP37501.1"/>
    <property type="molecule type" value="Genomic_DNA"/>
</dbReference>
<proteinExistence type="predicted"/>
<accession>A0A969PSC2</accession>
<protein>
    <submittedName>
        <fullName evidence="1">Uncharacterized protein</fullName>
    </submittedName>
</protein>
<organism evidence="1 2">
    <name type="scientific">Alkalicoccus luteus</name>
    <dbReference type="NCBI Taxonomy" id="1237094"/>
    <lineage>
        <taxon>Bacteria</taxon>
        <taxon>Bacillati</taxon>
        <taxon>Bacillota</taxon>
        <taxon>Bacilli</taxon>
        <taxon>Bacillales</taxon>
        <taxon>Bacillaceae</taxon>
        <taxon>Alkalicoccus</taxon>
    </lineage>
</organism>
<dbReference type="RefSeq" id="WP_168006109.1">
    <property type="nucleotide sequence ID" value="NZ_JAATHJ010000009.1"/>
</dbReference>
<gene>
    <name evidence="1" type="ORF">HCN83_07860</name>
</gene>
<name>A0A969PSC2_9BACI</name>
<dbReference type="AlphaFoldDB" id="A0A969PSC2"/>